<dbReference type="Ensembl" id="ENSMFAT00000073620.1">
    <property type="protein sequence ID" value="ENSMFAP00000053648.1"/>
    <property type="gene ID" value="ENSMFAG00000061742.1"/>
</dbReference>
<feature type="chain" id="PRO_5031447361" evidence="1">
    <location>
        <begin position="19"/>
        <end position="59"/>
    </location>
</feature>
<keyword evidence="3" id="KW-1185">Reference proteome</keyword>
<dbReference type="Proteomes" id="UP000233100">
    <property type="component" value="Chromosome 7"/>
</dbReference>
<reference evidence="2" key="2">
    <citation type="submission" date="2025-08" db="UniProtKB">
        <authorList>
            <consortium name="Ensembl"/>
        </authorList>
    </citation>
    <scope>IDENTIFICATION</scope>
</reference>
<name>A0A7N9CU03_MACFA</name>
<organism evidence="2 3">
    <name type="scientific">Macaca fascicularis</name>
    <name type="common">Crab-eating macaque</name>
    <name type="synonym">Cynomolgus monkey</name>
    <dbReference type="NCBI Taxonomy" id="9541"/>
    <lineage>
        <taxon>Eukaryota</taxon>
        <taxon>Metazoa</taxon>
        <taxon>Chordata</taxon>
        <taxon>Craniata</taxon>
        <taxon>Vertebrata</taxon>
        <taxon>Euteleostomi</taxon>
        <taxon>Mammalia</taxon>
        <taxon>Eutheria</taxon>
        <taxon>Euarchontoglires</taxon>
        <taxon>Primates</taxon>
        <taxon>Haplorrhini</taxon>
        <taxon>Catarrhini</taxon>
        <taxon>Cercopithecidae</taxon>
        <taxon>Cercopithecinae</taxon>
        <taxon>Macaca</taxon>
    </lineage>
</organism>
<sequence>ILLRALSLVCSCFSSSLSVLLSLPFLTSSIRFEVVFHVCRCNPILSDHKKWCLPHKKHG</sequence>
<evidence type="ECO:0000256" key="1">
    <source>
        <dbReference type="SAM" id="SignalP"/>
    </source>
</evidence>
<evidence type="ECO:0000313" key="3">
    <source>
        <dbReference type="Proteomes" id="UP000233100"/>
    </source>
</evidence>
<keyword evidence="1" id="KW-0732">Signal</keyword>
<dbReference type="AlphaFoldDB" id="A0A7N9CU03"/>
<reference evidence="2" key="3">
    <citation type="submission" date="2025-09" db="UniProtKB">
        <authorList>
            <consortium name="Ensembl"/>
        </authorList>
    </citation>
    <scope>IDENTIFICATION</scope>
</reference>
<accession>A0A7N9CU03</accession>
<proteinExistence type="predicted"/>
<protein>
    <submittedName>
        <fullName evidence="2">Uncharacterized protein</fullName>
    </submittedName>
</protein>
<evidence type="ECO:0000313" key="2">
    <source>
        <dbReference type="Ensembl" id="ENSMFAP00000053648.1"/>
    </source>
</evidence>
<reference evidence="2 3" key="1">
    <citation type="submission" date="2013-03" db="EMBL/GenBank/DDBJ databases">
        <authorList>
            <person name="Warren W."/>
            <person name="Wilson R.K."/>
        </authorList>
    </citation>
    <scope>NUCLEOTIDE SEQUENCE</scope>
</reference>
<feature type="signal peptide" evidence="1">
    <location>
        <begin position="1"/>
        <end position="18"/>
    </location>
</feature>